<feature type="domain" description="Class II aldolase/adducin N-terminal" evidence="3">
    <location>
        <begin position="8"/>
        <end position="185"/>
    </location>
</feature>
<dbReference type="Proteomes" id="UP000184032">
    <property type="component" value="Unassembled WGS sequence"/>
</dbReference>
<evidence type="ECO:0000313" key="5">
    <source>
        <dbReference type="Proteomes" id="UP000184032"/>
    </source>
</evidence>
<dbReference type="AlphaFoldDB" id="A0A1M5PHW2"/>
<dbReference type="OrthoDB" id="9786287at2"/>
<accession>A0A1M5PHW2</accession>
<dbReference type="GO" id="GO:0005829">
    <property type="term" value="C:cytosol"/>
    <property type="evidence" value="ECO:0007669"/>
    <property type="project" value="TreeGrafter"/>
</dbReference>
<dbReference type="GO" id="GO:0019323">
    <property type="term" value="P:pentose catabolic process"/>
    <property type="evidence" value="ECO:0007669"/>
    <property type="project" value="TreeGrafter"/>
</dbReference>
<proteinExistence type="predicted"/>
<dbReference type="InterPro" id="IPR036409">
    <property type="entry name" value="Aldolase_II/adducin_N_sf"/>
</dbReference>
<evidence type="ECO:0000256" key="1">
    <source>
        <dbReference type="ARBA" id="ARBA00022723"/>
    </source>
</evidence>
<protein>
    <submittedName>
        <fullName evidence="4">L-fuculose 1-phosphate aldolase</fullName>
    </submittedName>
</protein>
<reference evidence="4 5" key="1">
    <citation type="submission" date="2016-11" db="EMBL/GenBank/DDBJ databases">
        <authorList>
            <person name="Jaros S."/>
            <person name="Januszkiewicz K."/>
            <person name="Wedrychowicz H."/>
        </authorList>
    </citation>
    <scope>NUCLEOTIDE SEQUENCE [LARGE SCALE GENOMIC DNA]</scope>
    <source>
        <strain evidence="4 5">DSM 21120</strain>
    </source>
</reference>
<dbReference type="Gene3D" id="3.40.225.10">
    <property type="entry name" value="Class II aldolase/adducin N-terminal domain"/>
    <property type="match status" value="1"/>
</dbReference>
<evidence type="ECO:0000259" key="3">
    <source>
        <dbReference type="SMART" id="SM01007"/>
    </source>
</evidence>
<dbReference type="SUPFAM" id="SSF53639">
    <property type="entry name" value="AraD/HMP-PK domain-like"/>
    <property type="match status" value="1"/>
</dbReference>
<evidence type="ECO:0000256" key="2">
    <source>
        <dbReference type="ARBA" id="ARBA00023239"/>
    </source>
</evidence>
<dbReference type="GO" id="GO:0016832">
    <property type="term" value="F:aldehyde-lyase activity"/>
    <property type="evidence" value="ECO:0007669"/>
    <property type="project" value="TreeGrafter"/>
</dbReference>
<evidence type="ECO:0000313" key="4">
    <source>
        <dbReference type="EMBL" id="SHH01352.1"/>
    </source>
</evidence>
<dbReference type="Pfam" id="PF00596">
    <property type="entry name" value="Aldolase_II"/>
    <property type="match status" value="1"/>
</dbReference>
<sequence>MLMVEERKKVVEFGKRLITEGLTTGTGGNISIIDRDKGYFCISPSGIDYFKTEVEDIVVMDLDGNVVEGDKKPSSEFEMHRLIYIDREEAGAVVHCHSTFATVLACNRMDLPASNYIIADGGGNNIRCAEYATFGTKEIGERAVEAMKGRRACLQANHGQITFGYNIDSAFGLAKTVEQLSKIHVLALSCGKPVLIDDVEVENIVNRFQSYGQVSRDK</sequence>
<dbReference type="PANTHER" id="PTHR22789">
    <property type="entry name" value="FUCULOSE PHOSPHATE ALDOLASE"/>
    <property type="match status" value="1"/>
</dbReference>
<organism evidence="4 5">
    <name type="scientific">Anaerosphaera aminiphila DSM 21120</name>
    <dbReference type="NCBI Taxonomy" id="1120995"/>
    <lineage>
        <taxon>Bacteria</taxon>
        <taxon>Bacillati</taxon>
        <taxon>Bacillota</taxon>
        <taxon>Tissierellia</taxon>
        <taxon>Tissierellales</taxon>
        <taxon>Peptoniphilaceae</taxon>
        <taxon>Anaerosphaera</taxon>
    </lineage>
</organism>
<keyword evidence="2" id="KW-0456">Lyase</keyword>
<dbReference type="InterPro" id="IPR001303">
    <property type="entry name" value="Aldolase_II/adducin_N"/>
</dbReference>
<dbReference type="PANTHER" id="PTHR22789:SF0">
    <property type="entry name" value="3-OXO-TETRONATE 4-PHOSPHATE DECARBOXYLASE-RELATED"/>
    <property type="match status" value="1"/>
</dbReference>
<dbReference type="RefSeq" id="WP_073183125.1">
    <property type="nucleotide sequence ID" value="NZ_FQXI01000001.1"/>
</dbReference>
<dbReference type="GO" id="GO:0046872">
    <property type="term" value="F:metal ion binding"/>
    <property type="evidence" value="ECO:0007669"/>
    <property type="project" value="UniProtKB-KW"/>
</dbReference>
<keyword evidence="5" id="KW-1185">Reference proteome</keyword>
<gene>
    <name evidence="4" type="ORF">SAMN02745245_00334</name>
</gene>
<keyword evidence="1" id="KW-0479">Metal-binding</keyword>
<name>A0A1M5PHW2_9FIRM</name>
<dbReference type="InterPro" id="IPR050197">
    <property type="entry name" value="Aldolase_class_II_sugar_metab"/>
</dbReference>
<dbReference type="EMBL" id="FQXI01000001">
    <property type="protein sequence ID" value="SHH01352.1"/>
    <property type="molecule type" value="Genomic_DNA"/>
</dbReference>
<dbReference type="NCBIfam" id="NF005302">
    <property type="entry name" value="PRK06833.1"/>
    <property type="match status" value="1"/>
</dbReference>
<dbReference type="STRING" id="1120995.SAMN02745245_00334"/>
<dbReference type="SMART" id="SM01007">
    <property type="entry name" value="Aldolase_II"/>
    <property type="match status" value="1"/>
</dbReference>